<dbReference type="GO" id="GO:0016787">
    <property type="term" value="F:hydrolase activity"/>
    <property type="evidence" value="ECO:0007669"/>
    <property type="project" value="UniProtKB-KW"/>
</dbReference>
<dbReference type="CDD" id="cd07742">
    <property type="entry name" value="metallo-hydrolase-like_MBL-fold"/>
    <property type="match status" value="1"/>
</dbReference>
<evidence type="ECO:0000256" key="4">
    <source>
        <dbReference type="ARBA" id="ARBA00022833"/>
    </source>
</evidence>
<comment type="similarity">
    <text evidence="1">Belongs to the metallo-beta-lactamase superfamily.</text>
</comment>
<dbReference type="KEGG" id="nah:F5544_08520"/>
<dbReference type="SUPFAM" id="SSF56281">
    <property type="entry name" value="Metallo-hydrolase/oxidoreductase"/>
    <property type="match status" value="1"/>
</dbReference>
<dbReference type="InterPro" id="IPR001279">
    <property type="entry name" value="Metallo-B-lactamas"/>
</dbReference>
<keyword evidence="3 6" id="KW-0378">Hydrolase</keyword>
<evidence type="ECO:0000256" key="3">
    <source>
        <dbReference type="ARBA" id="ARBA00022801"/>
    </source>
</evidence>
<evidence type="ECO:0000259" key="5">
    <source>
        <dbReference type="SMART" id="SM00849"/>
    </source>
</evidence>
<name>A0A6G9Y975_9NOCA</name>
<dbReference type="EMBL" id="CP046172">
    <property type="protein sequence ID" value="QIS09606.1"/>
    <property type="molecule type" value="Genomic_DNA"/>
</dbReference>
<organism evidence="6 7">
    <name type="scientific">Nocardia arthritidis</name>
    <dbReference type="NCBI Taxonomy" id="228602"/>
    <lineage>
        <taxon>Bacteria</taxon>
        <taxon>Bacillati</taxon>
        <taxon>Actinomycetota</taxon>
        <taxon>Actinomycetes</taxon>
        <taxon>Mycobacteriales</taxon>
        <taxon>Nocardiaceae</taxon>
        <taxon>Nocardia</taxon>
    </lineage>
</organism>
<dbReference type="Proteomes" id="UP000503540">
    <property type="component" value="Chromosome"/>
</dbReference>
<dbReference type="AlphaFoldDB" id="A0A6G9Y975"/>
<dbReference type="SMART" id="SM00849">
    <property type="entry name" value="Lactamase_B"/>
    <property type="match status" value="1"/>
</dbReference>
<keyword evidence="7" id="KW-1185">Reference proteome</keyword>
<proteinExistence type="inferred from homology"/>
<dbReference type="Gene3D" id="3.60.15.10">
    <property type="entry name" value="Ribonuclease Z/Hydroxyacylglutathione hydrolase-like"/>
    <property type="match status" value="1"/>
</dbReference>
<accession>A0A6G9Y975</accession>
<protein>
    <submittedName>
        <fullName evidence="6">MBL fold metallo-hydrolase</fullName>
    </submittedName>
</protein>
<evidence type="ECO:0000256" key="1">
    <source>
        <dbReference type="ARBA" id="ARBA00007749"/>
    </source>
</evidence>
<sequence>MKVHHLNCGSMVGGLVDHCLLVEADRFLVLVDTGYGLDCVRQPAQWLGWTRHVVRPRLAESETAVRQVAALGFDPTDVRHILLTHLDYDHTGGLADFPWATVHVHEPEFRAAMRPDFVGRIRYQPRHWAHGPKWELNSVAGGDNWFGFESVRELPGLPSEFLVVPLIGHSRGHAGVAVDTGDGWLLDAGDSYWSDDEIGPAPSRFDLGALARVPMAALPSVYRANIARLAELRRTHGGEVTMFSVHDAAAYHRLR</sequence>
<feature type="domain" description="Metallo-beta-lactamase" evidence="5">
    <location>
        <begin position="16"/>
        <end position="236"/>
    </location>
</feature>
<reference evidence="6 7" key="1">
    <citation type="journal article" date="2019" name="ACS Chem. Biol.">
        <title>Identification and Mobilization of a Cryptic Antibiotic Biosynthesis Gene Locus from a Human-Pathogenic Nocardia Isolate.</title>
        <authorList>
            <person name="Herisse M."/>
            <person name="Ishida K."/>
            <person name="Porter J.L."/>
            <person name="Howden B."/>
            <person name="Hertweck C."/>
            <person name="Stinear T.P."/>
            <person name="Pidot S.J."/>
        </authorList>
    </citation>
    <scope>NUCLEOTIDE SEQUENCE [LARGE SCALE GENOMIC DNA]</scope>
    <source>
        <strain evidence="6 7">AUSMDU00012717</strain>
    </source>
</reference>
<gene>
    <name evidence="6" type="ORF">F5544_08520</name>
</gene>
<dbReference type="Pfam" id="PF00753">
    <property type="entry name" value="Lactamase_B"/>
    <property type="match status" value="1"/>
</dbReference>
<dbReference type="InterPro" id="IPR051013">
    <property type="entry name" value="MBL_superfamily_lactonases"/>
</dbReference>
<dbReference type="InterPro" id="IPR036866">
    <property type="entry name" value="RibonucZ/Hydroxyglut_hydro"/>
</dbReference>
<evidence type="ECO:0000313" key="6">
    <source>
        <dbReference type="EMBL" id="QIS09606.1"/>
    </source>
</evidence>
<dbReference type="PANTHER" id="PTHR42978">
    <property type="entry name" value="QUORUM-QUENCHING LACTONASE YTNP-RELATED-RELATED"/>
    <property type="match status" value="1"/>
</dbReference>
<dbReference type="PANTHER" id="PTHR42978:SF3">
    <property type="entry name" value="BLR3078 PROTEIN"/>
    <property type="match status" value="1"/>
</dbReference>
<dbReference type="GO" id="GO:0046872">
    <property type="term" value="F:metal ion binding"/>
    <property type="evidence" value="ECO:0007669"/>
    <property type="project" value="UniProtKB-KW"/>
</dbReference>
<evidence type="ECO:0000313" key="7">
    <source>
        <dbReference type="Proteomes" id="UP000503540"/>
    </source>
</evidence>
<evidence type="ECO:0000256" key="2">
    <source>
        <dbReference type="ARBA" id="ARBA00022723"/>
    </source>
</evidence>
<keyword evidence="4" id="KW-0862">Zinc</keyword>
<keyword evidence="2" id="KW-0479">Metal-binding</keyword>